<evidence type="ECO:0000313" key="2">
    <source>
        <dbReference type="Proteomes" id="UP000054359"/>
    </source>
</evidence>
<feature type="non-terminal residue" evidence="1">
    <location>
        <position position="36"/>
    </location>
</feature>
<keyword evidence="2" id="KW-1185">Reference proteome</keyword>
<dbReference type="AlphaFoldDB" id="A0A087UNM9"/>
<accession>A0A087UNM9</accession>
<gene>
    <name evidence="1" type="ORF">X975_19533</name>
</gene>
<proteinExistence type="predicted"/>
<sequence>MLLCSISFRSSATVGFELHRSYIFEQLVFCFASVYR</sequence>
<evidence type="ECO:0000313" key="1">
    <source>
        <dbReference type="EMBL" id="KFM78968.1"/>
    </source>
</evidence>
<name>A0A087UNM9_STEMI</name>
<protein>
    <submittedName>
        <fullName evidence="1">Uncharacterized protein</fullName>
    </submittedName>
</protein>
<reference evidence="1 2" key="1">
    <citation type="submission" date="2013-11" db="EMBL/GenBank/DDBJ databases">
        <title>Genome sequencing of Stegodyphus mimosarum.</title>
        <authorList>
            <person name="Bechsgaard J."/>
        </authorList>
    </citation>
    <scope>NUCLEOTIDE SEQUENCE [LARGE SCALE GENOMIC DNA]</scope>
</reference>
<dbReference type="EMBL" id="KK120754">
    <property type="protein sequence ID" value="KFM78968.1"/>
    <property type="molecule type" value="Genomic_DNA"/>
</dbReference>
<dbReference type="Proteomes" id="UP000054359">
    <property type="component" value="Unassembled WGS sequence"/>
</dbReference>
<organism evidence="1 2">
    <name type="scientific">Stegodyphus mimosarum</name>
    <name type="common">African social velvet spider</name>
    <dbReference type="NCBI Taxonomy" id="407821"/>
    <lineage>
        <taxon>Eukaryota</taxon>
        <taxon>Metazoa</taxon>
        <taxon>Ecdysozoa</taxon>
        <taxon>Arthropoda</taxon>
        <taxon>Chelicerata</taxon>
        <taxon>Arachnida</taxon>
        <taxon>Araneae</taxon>
        <taxon>Araneomorphae</taxon>
        <taxon>Entelegynae</taxon>
        <taxon>Eresoidea</taxon>
        <taxon>Eresidae</taxon>
        <taxon>Stegodyphus</taxon>
    </lineage>
</organism>